<evidence type="ECO:0000313" key="2">
    <source>
        <dbReference type="Proteomes" id="UP001208570"/>
    </source>
</evidence>
<dbReference type="AlphaFoldDB" id="A0AAD9IYR4"/>
<dbReference type="Proteomes" id="UP001208570">
    <property type="component" value="Unassembled WGS sequence"/>
</dbReference>
<dbReference type="EMBL" id="JAODUP010000910">
    <property type="protein sequence ID" value="KAK2142813.1"/>
    <property type="molecule type" value="Genomic_DNA"/>
</dbReference>
<comment type="caution">
    <text evidence="1">The sequence shown here is derived from an EMBL/GenBank/DDBJ whole genome shotgun (WGS) entry which is preliminary data.</text>
</comment>
<dbReference type="InterPro" id="IPR052055">
    <property type="entry name" value="Hepadnavirus_pol/RT"/>
</dbReference>
<sequence>MISHGVEVNSVMMEIRLPKNKICLKAKNQLFQLKQSKKTTLRALQSIIVPGRPFLRRMIGLICGLPNSHHHIRLNKEARTDSEAWLGFLYNFNGRTILQ</sequence>
<protein>
    <submittedName>
        <fullName evidence="1">Uncharacterized protein</fullName>
    </submittedName>
</protein>
<organism evidence="1 2">
    <name type="scientific">Paralvinella palmiformis</name>
    <dbReference type="NCBI Taxonomy" id="53620"/>
    <lineage>
        <taxon>Eukaryota</taxon>
        <taxon>Metazoa</taxon>
        <taxon>Spiralia</taxon>
        <taxon>Lophotrochozoa</taxon>
        <taxon>Annelida</taxon>
        <taxon>Polychaeta</taxon>
        <taxon>Sedentaria</taxon>
        <taxon>Canalipalpata</taxon>
        <taxon>Terebellida</taxon>
        <taxon>Terebelliformia</taxon>
        <taxon>Alvinellidae</taxon>
        <taxon>Paralvinella</taxon>
    </lineage>
</organism>
<dbReference type="PANTHER" id="PTHR33050:SF8">
    <property type="entry name" value="REVERSE TRANSCRIPTASE DOMAIN-CONTAINING PROTEIN"/>
    <property type="match status" value="1"/>
</dbReference>
<proteinExistence type="predicted"/>
<dbReference type="PANTHER" id="PTHR33050">
    <property type="entry name" value="REVERSE TRANSCRIPTASE DOMAIN-CONTAINING PROTEIN"/>
    <property type="match status" value="1"/>
</dbReference>
<reference evidence="1" key="1">
    <citation type="journal article" date="2023" name="Mol. Biol. Evol.">
        <title>Third-Generation Sequencing Reveals the Adaptive Role of the Epigenome in Three Deep-Sea Polychaetes.</title>
        <authorList>
            <person name="Perez M."/>
            <person name="Aroh O."/>
            <person name="Sun Y."/>
            <person name="Lan Y."/>
            <person name="Juniper S.K."/>
            <person name="Young C.R."/>
            <person name="Angers B."/>
            <person name="Qian P.Y."/>
        </authorList>
    </citation>
    <scope>NUCLEOTIDE SEQUENCE</scope>
    <source>
        <strain evidence="1">P08H-3</strain>
    </source>
</reference>
<evidence type="ECO:0000313" key="1">
    <source>
        <dbReference type="EMBL" id="KAK2142813.1"/>
    </source>
</evidence>
<accession>A0AAD9IYR4</accession>
<gene>
    <name evidence="1" type="ORF">LSH36_910g00009</name>
</gene>
<name>A0AAD9IYR4_9ANNE</name>
<keyword evidence="2" id="KW-1185">Reference proteome</keyword>